<evidence type="ECO:0000313" key="1">
    <source>
        <dbReference type="EMBL" id="CAF4925075.1"/>
    </source>
</evidence>
<dbReference type="AlphaFoldDB" id="A0A821WM90"/>
<comment type="caution">
    <text evidence="1">The sequence shown here is derived from an EMBL/GenBank/DDBJ whole genome shotgun (WGS) entry which is preliminary data.</text>
</comment>
<evidence type="ECO:0000313" key="2">
    <source>
        <dbReference type="Proteomes" id="UP000663873"/>
    </source>
</evidence>
<reference evidence="1" key="1">
    <citation type="submission" date="2021-02" db="EMBL/GenBank/DDBJ databases">
        <authorList>
            <person name="Nowell W R."/>
        </authorList>
    </citation>
    <scope>NUCLEOTIDE SEQUENCE</scope>
</reference>
<name>A0A821WM90_9BILA</name>
<sequence length="47" mass="4952">DTRVGCVSSVAVLRFSGTEIDRFGASLELTSLVADDDDASRVFFVAG</sequence>
<proteinExistence type="predicted"/>
<protein>
    <submittedName>
        <fullName evidence="1">Uncharacterized protein</fullName>
    </submittedName>
</protein>
<dbReference type="EMBL" id="CAJOBP010084167">
    <property type="protein sequence ID" value="CAF4925075.1"/>
    <property type="molecule type" value="Genomic_DNA"/>
</dbReference>
<dbReference type="Proteomes" id="UP000663873">
    <property type="component" value="Unassembled WGS sequence"/>
</dbReference>
<gene>
    <name evidence="1" type="ORF">UJA718_LOCUS46610</name>
</gene>
<organism evidence="1 2">
    <name type="scientific">Rotaria socialis</name>
    <dbReference type="NCBI Taxonomy" id="392032"/>
    <lineage>
        <taxon>Eukaryota</taxon>
        <taxon>Metazoa</taxon>
        <taxon>Spiralia</taxon>
        <taxon>Gnathifera</taxon>
        <taxon>Rotifera</taxon>
        <taxon>Eurotatoria</taxon>
        <taxon>Bdelloidea</taxon>
        <taxon>Philodinida</taxon>
        <taxon>Philodinidae</taxon>
        <taxon>Rotaria</taxon>
    </lineage>
</organism>
<keyword evidence="2" id="KW-1185">Reference proteome</keyword>
<accession>A0A821WM90</accession>
<feature type="non-terminal residue" evidence="1">
    <location>
        <position position="1"/>
    </location>
</feature>